<gene>
    <name evidence="1" type="ORF">RHMOL_Rhmol07G0224100</name>
</gene>
<keyword evidence="2" id="KW-1185">Reference proteome</keyword>
<reference evidence="1" key="1">
    <citation type="submission" date="2022-02" db="EMBL/GenBank/DDBJ databases">
        <title>Plant Genome Project.</title>
        <authorList>
            <person name="Zhang R.-G."/>
        </authorList>
    </citation>
    <scope>NUCLEOTIDE SEQUENCE</scope>
    <source>
        <strain evidence="1">AT1</strain>
    </source>
</reference>
<sequence>MGKINIGRGKVKRYWPGKAPERVTLADEDEGIRMSGAVALENAFPSQEDSRFVRRDDDRRLIRLAESRMNSRGDIIADHKRIRLADDDTVSTMREGEKITKQGSTGFDGDALEERRRTLREKLLKRQHEEEAAFIPEEEEEEFEYETDSENEMTGLVLVKPVFVSTSENGTIAERERLEARKRAHEEITEQRMEERKSETKWVLAQEIWKDELVQKNIELREANFADIDTDEEVKKEEELEAWMAREIARIKRDKEEPGAISKWKEETEKVRNMAEEEEMENVKPELPRKKRWIFIQKYHHKGVFFQSGADDRASTAVVGKDEIYKRDFSDPTREDKMDKTILPKVMQVKHFGRRGRTKWTHLANEDTTDLSNLLVNLYAVNLL</sequence>
<evidence type="ECO:0000313" key="1">
    <source>
        <dbReference type="EMBL" id="KAI8547801.1"/>
    </source>
</evidence>
<proteinExistence type="predicted"/>
<dbReference type="Proteomes" id="UP001062846">
    <property type="component" value="Chromosome 7"/>
</dbReference>
<accession>A0ACC0N478</accession>
<protein>
    <submittedName>
        <fullName evidence="1">Uncharacterized protein</fullName>
    </submittedName>
</protein>
<comment type="caution">
    <text evidence="1">The sequence shown here is derived from an EMBL/GenBank/DDBJ whole genome shotgun (WGS) entry which is preliminary data.</text>
</comment>
<dbReference type="EMBL" id="CM046394">
    <property type="protein sequence ID" value="KAI8547801.1"/>
    <property type="molecule type" value="Genomic_DNA"/>
</dbReference>
<evidence type="ECO:0000313" key="2">
    <source>
        <dbReference type="Proteomes" id="UP001062846"/>
    </source>
</evidence>
<name>A0ACC0N478_RHOML</name>
<organism evidence="1 2">
    <name type="scientific">Rhododendron molle</name>
    <name type="common">Chinese azalea</name>
    <name type="synonym">Azalea mollis</name>
    <dbReference type="NCBI Taxonomy" id="49168"/>
    <lineage>
        <taxon>Eukaryota</taxon>
        <taxon>Viridiplantae</taxon>
        <taxon>Streptophyta</taxon>
        <taxon>Embryophyta</taxon>
        <taxon>Tracheophyta</taxon>
        <taxon>Spermatophyta</taxon>
        <taxon>Magnoliopsida</taxon>
        <taxon>eudicotyledons</taxon>
        <taxon>Gunneridae</taxon>
        <taxon>Pentapetalae</taxon>
        <taxon>asterids</taxon>
        <taxon>Ericales</taxon>
        <taxon>Ericaceae</taxon>
        <taxon>Ericoideae</taxon>
        <taxon>Rhodoreae</taxon>
        <taxon>Rhododendron</taxon>
    </lineage>
</organism>